<gene>
    <name evidence="2" type="primary">Macrod1_2</name>
    <name evidence="2" type="ORF">Anas_01143</name>
</gene>
<dbReference type="GO" id="GO:0006974">
    <property type="term" value="P:DNA damage response"/>
    <property type="evidence" value="ECO:0007669"/>
    <property type="project" value="TreeGrafter"/>
</dbReference>
<organism evidence="2 3">
    <name type="scientific">Armadillidium nasatum</name>
    <dbReference type="NCBI Taxonomy" id="96803"/>
    <lineage>
        <taxon>Eukaryota</taxon>
        <taxon>Metazoa</taxon>
        <taxon>Ecdysozoa</taxon>
        <taxon>Arthropoda</taxon>
        <taxon>Crustacea</taxon>
        <taxon>Multicrustacea</taxon>
        <taxon>Malacostraca</taxon>
        <taxon>Eumalacostraca</taxon>
        <taxon>Peracarida</taxon>
        <taxon>Isopoda</taxon>
        <taxon>Oniscidea</taxon>
        <taxon>Crinocheta</taxon>
        <taxon>Armadillidiidae</taxon>
        <taxon>Armadillidium</taxon>
    </lineage>
</organism>
<evidence type="ECO:0000313" key="3">
    <source>
        <dbReference type="Proteomes" id="UP000326759"/>
    </source>
</evidence>
<dbReference type="SMART" id="SM00506">
    <property type="entry name" value="A1pp"/>
    <property type="match status" value="1"/>
</dbReference>
<dbReference type="GO" id="GO:0005654">
    <property type="term" value="C:nucleoplasm"/>
    <property type="evidence" value="ECO:0007669"/>
    <property type="project" value="TreeGrafter"/>
</dbReference>
<dbReference type="InterPro" id="IPR002589">
    <property type="entry name" value="Macro_dom"/>
</dbReference>
<evidence type="ECO:0000259" key="1">
    <source>
        <dbReference type="PROSITE" id="PS51154"/>
    </source>
</evidence>
<dbReference type="Proteomes" id="UP000326759">
    <property type="component" value="Unassembled WGS sequence"/>
</dbReference>
<dbReference type="Pfam" id="PF01661">
    <property type="entry name" value="Macro"/>
    <property type="match status" value="1"/>
</dbReference>
<dbReference type="GO" id="GO:0140293">
    <property type="term" value="F:ADP-ribosylglutamate hydrolase activity"/>
    <property type="evidence" value="ECO:0007669"/>
    <property type="project" value="TreeGrafter"/>
</dbReference>
<protein>
    <submittedName>
        <fullName evidence="2">O-acetyl-ADP-ribose deacetylase MACROD1</fullName>
    </submittedName>
</protein>
<dbReference type="PROSITE" id="PS51154">
    <property type="entry name" value="MACRO"/>
    <property type="match status" value="1"/>
</dbReference>
<dbReference type="GO" id="GO:0042278">
    <property type="term" value="P:purine nucleoside metabolic process"/>
    <property type="evidence" value="ECO:0007669"/>
    <property type="project" value="TreeGrafter"/>
</dbReference>
<dbReference type="EMBL" id="SEYY01018792">
    <property type="protein sequence ID" value="KAB7498985.1"/>
    <property type="molecule type" value="Genomic_DNA"/>
</dbReference>
<accession>A0A5N5SYH4</accession>
<name>A0A5N5SYH4_9CRUS</name>
<dbReference type="SUPFAM" id="SSF52949">
    <property type="entry name" value="Macro domain-like"/>
    <property type="match status" value="1"/>
</dbReference>
<evidence type="ECO:0000313" key="2">
    <source>
        <dbReference type="EMBL" id="KAB7498985.1"/>
    </source>
</evidence>
<feature type="domain" description="Macro" evidence="1">
    <location>
        <begin position="73"/>
        <end position="248"/>
    </location>
</feature>
<dbReference type="AlphaFoldDB" id="A0A5N5SYH4"/>
<keyword evidence="3" id="KW-1185">Reference proteome</keyword>
<reference evidence="2 3" key="1">
    <citation type="journal article" date="2019" name="PLoS Biol.">
        <title>Sex chromosomes control vertical transmission of feminizing Wolbachia symbionts in an isopod.</title>
        <authorList>
            <person name="Becking T."/>
            <person name="Chebbi M.A."/>
            <person name="Giraud I."/>
            <person name="Moumen B."/>
            <person name="Laverre T."/>
            <person name="Caubet Y."/>
            <person name="Peccoud J."/>
            <person name="Gilbert C."/>
            <person name="Cordaux R."/>
        </authorList>
    </citation>
    <scope>NUCLEOTIDE SEQUENCE [LARGE SCALE GENOMIC DNA]</scope>
    <source>
        <strain evidence="2">ANa2</strain>
        <tissue evidence="2">Whole body excluding digestive tract and cuticle</tissue>
    </source>
</reference>
<dbReference type="PANTHER" id="PTHR11106">
    <property type="entry name" value="GANGLIOSIDE INDUCED DIFFERENTIATION ASSOCIATED PROTEIN 2-RELATED"/>
    <property type="match status" value="1"/>
</dbReference>
<dbReference type="PANTHER" id="PTHR11106:SF27">
    <property type="entry name" value="MACRO DOMAIN-CONTAINING PROTEIN"/>
    <property type="match status" value="1"/>
</dbReference>
<proteinExistence type="predicted"/>
<dbReference type="OrthoDB" id="6133115at2759"/>
<dbReference type="InterPro" id="IPR043472">
    <property type="entry name" value="Macro_dom-like"/>
</dbReference>
<dbReference type="GO" id="GO:0140291">
    <property type="term" value="P:peptidyl-glutamate ADP-deribosylation"/>
    <property type="evidence" value="ECO:0007669"/>
    <property type="project" value="TreeGrafter"/>
</dbReference>
<dbReference type="CDD" id="cd02908">
    <property type="entry name" value="Macro_OAADPr_deacetylase"/>
    <property type="match status" value="1"/>
</dbReference>
<dbReference type="Gene3D" id="3.40.220.10">
    <property type="entry name" value="Leucine Aminopeptidase, subunit E, domain 1"/>
    <property type="match status" value="1"/>
</dbReference>
<comment type="caution">
    <text evidence="2">The sequence shown here is derived from an EMBL/GenBank/DDBJ whole genome shotgun (WGS) entry which is preliminary data.</text>
</comment>
<sequence>MDFQPSFRSYSLGSNRSSNFEEEKQKYLNLPLDKKRKVYKCGQNFHTIEDVGKYTNIGRNLSKDPAFQDDLQGSIYKVDQNLNKKIGIFFGNIAALEVDAIVNAANSSLLGGGGVDAVIHRAAGPNLLDECRTLNGCDTGEAKITGGYLLPAKYVIHTVGPMGENPALLEKCYVNSLHLAVENNLKTIAFPCVSTGVYGYPNKEAAKVVLQTVRTFLESNHKNIELIVFCLFMDVDKDVYSRFLPYYFPLS</sequence>